<keyword evidence="5 6" id="KW-0472">Membrane</keyword>
<proteinExistence type="inferred from homology"/>
<evidence type="ECO:0000256" key="3">
    <source>
        <dbReference type="ARBA" id="ARBA00022692"/>
    </source>
</evidence>
<dbReference type="Pfam" id="PF04117">
    <property type="entry name" value="Mpv17_PMP22"/>
    <property type="match status" value="1"/>
</dbReference>
<accession>A0A9W7AYI2</accession>
<dbReference type="AlphaFoldDB" id="A0A9W7AYI2"/>
<feature type="transmembrane region" description="Helical" evidence="6">
    <location>
        <begin position="155"/>
        <end position="179"/>
    </location>
</feature>
<reference evidence="9" key="1">
    <citation type="journal article" date="2023" name="Commun. Biol.">
        <title>Genome analysis of Parmales, the sister group of diatoms, reveals the evolutionary specialization of diatoms from phago-mixotrophs to photoautotrophs.</title>
        <authorList>
            <person name="Ban H."/>
            <person name="Sato S."/>
            <person name="Yoshikawa S."/>
            <person name="Yamada K."/>
            <person name="Nakamura Y."/>
            <person name="Ichinomiya M."/>
            <person name="Sato N."/>
            <person name="Blanc-Mathieu R."/>
            <person name="Endo H."/>
            <person name="Kuwata A."/>
            <person name="Ogata H."/>
        </authorList>
    </citation>
    <scope>NUCLEOTIDE SEQUENCE [LARGE SCALE GENOMIC DNA]</scope>
    <source>
        <strain evidence="9">NIES 3701</strain>
    </source>
</reference>
<dbReference type="GO" id="GO:0005737">
    <property type="term" value="C:cytoplasm"/>
    <property type="evidence" value="ECO:0007669"/>
    <property type="project" value="TreeGrafter"/>
</dbReference>
<evidence type="ECO:0000313" key="8">
    <source>
        <dbReference type="EMBL" id="GMH80399.1"/>
    </source>
</evidence>
<evidence type="ECO:0000256" key="1">
    <source>
        <dbReference type="ARBA" id="ARBA00004141"/>
    </source>
</evidence>
<name>A0A9W7AYI2_9STRA</name>
<keyword evidence="9" id="KW-1185">Reference proteome</keyword>
<gene>
    <name evidence="8" type="ORF">TrST_g12919</name>
</gene>
<keyword evidence="7" id="KW-0732">Signal</keyword>
<feature type="transmembrane region" description="Helical" evidence="6">
    <location>
        <begin position="114"/>
        <end position="135"/>
    </location>
</feature>
<evidence type="ECO:0000313" key="9">
    <source>
        <dbReference type="Proteomes" id="UP001165085"/>
    </source>
</evidence>
<protein>
    <submittedName>
        <fullName evidence="8">Uncharacterized protein</fullName>
    </submittedName>
</protein>
<comment type="caution">
    <text evidence="8">The sequence shown here is derived from an EMBL/GenBank/DDBJ whole genome shotgun (WGS) entry which is preliminary data.</text>
</comment>
<dbReference type="GO" id="GO:0016020">
    <property type="term" value="C:membrane"/>
    <property type="evidence" value="ECO:0007669"/>
    <property type="project" value="UniProtKB-SubCell"/>
</dbReference>
<evidence type="ECO:0000256" key="2">
    <source>
        <dbReference type="ARBA" id="ARBA00006824"/>
    </source>
</evidence>
<feature type="signal peptide" evidence="7">
    <location>
        <begin position="1"/>
        <end position="20"/>
    </location>
</feature>
<keyword evidence="4 6" id="KW-1133">Transmembrane helix</keyword>
<dbReference type="PANTHER" id="PTHR11266">
    <property type="entry name" value="PEROXISOMAL MEMBRANE PROTEIN 2, PXMP2 MPV17"/>
    <property type="match status" value="1"/>
</dbReference>
<comment type="similarity">
    <text evidence="2 6">Belongs to the peroxisomal membrane protein PXMP2/4 family.</text>
</comment>
<feature type="transmembrane region" description="Helical" evidence="6">
    <location>
        <begin position="207"/>
        <end position="226"/>
    </location>
</feature>
<evidence type="ECO:0000256" key="4">
    <source>
        <dbReference type="ARBA" id="ARBA00022989"/>
    </source>
</evidence>
<feature type="transmembrane region" description="Helical" evidence="6">
    <location>
        <begin position="74"/>
        <end position="102"/>
    </location>
</feature>
<evidence type="ECO:0000256" key="7">
    <source>
        <dbReference type="SAM" id="SignalP"/>
    </source>
</evidence>
<dbReference type="Proteomes" id="UP001165085">
    <property type="component" value="Unassembled WGS sequence"/>
</dbReference>
<evidence type="ECO:0000256" key="5">
    <source>
        <dbReference type="ARBA" id="ARBA00023136"/>
    </source>
</evidence>
<keyword evidence="3 6" id="KW-0812">Transmembrane</keyword>
<feature type="chain" id="PRO_5040938971" evidence="7">
    <location>
        <begin position="21"/>
        <end position="252"/>
    </location>
</feature>
<evidence type="ECO:0000256" key="6">
    <source>
        <dbReference type="RuleBase" id="RU363053"/>
    </source>
</evidence>
<dbReference type="EMBL" id="BRXY01000244">
    <property type="protein sequence ID" value="GMH80399.1"/>
    <property type="molecule type" value="Genomic_DNA"/>
</dbReference>
<sequence>MNLITLILAIFLTITPTANGFTPPALRPSKLTQLHLKEVKANPPPTPATAISPGGSIASTAWAKYQHQLSNCKYPIVVTAVSTSVVAFIGDLASQVVLCVSARSLKKYDPFRSFVMLAIGATWTGPILHILYRYVNRLGYYLEKNRPNMNKTKRVACQVVVNQTIGAFTINAGFMFLFYSLNTLRPSNPSFEIHTALKLVKNKMKTIVGASWLIWVPASFTNFMFIPENSRVMFTNIVASFYNFILSIIANS</sequence>
<organism evidence="8 9">
    <name type="scientific">Triparma strigata</name>
    <dbReference type="NCBI Taxonomy" id="1606541"/>
    <lineage>
        <taxon>Eukaryota</taxon>
        <taxon>Sar</taxon>
        <taxon>Stramenopiles</taxon>
        <taxon>Ochrophyta</taxon>
        <taxon>Bolidophyceae</taxon>
        <taxon>Parmales</taxon>
        <taxon>Triparmaceae</taxon>
        <taxon>Triparma</taxon>
    </lineage>
</organism>
<comment type="subcellular location">
    <subcellularLocation>
        <location evidence="1">Membrane</location>
        <topology evidence="1">Multi-pass membrane protein</topology>
    </subcellularLocation>
</comment>
<feature type="transmembrane region" description="Helical" evidence="6">
    <location>
        <begin position="232"/>
        <end position="250"/>
    </location>
</feature>
<dbReference type="OrthoDB" id="430207at2759"/>
<dbReference type="InterPro" id="IPR007248">
    <property type="entry name" value="Mpv17_PMP22"/>
</dbReference>